<dbReference type="Pfam" id="PF05641">
    <property type="entry name" value="Agenet"/>
    <property type="match status" value="4"/>
</dbReference>
<evidence type="ECO:0000259" key="2">
    <source>
        <dbReference type="SMART" id="SM00743"/>
    </source>
</evidence>
<feature type="domain" description="Agenet" evidence="2">
    <location>
        <begin position="88"/>
        <end position="144"/>
    </location>
</feature>
<dbReference type="InterPro" id="IPR014002">
    <property type="entry name" value="Agenet_dom_plant"/>
</dbReference>
<dbReference type="PANTHER" id="PTHR31917">
    <property type="entry name" value="AGENET DOMAIN-CONTAINING PROTEIN-RELATED"/>
    <property type="match status" value="1"/>
</dbReference>
<feature type="domain" description="Agenet" evidence="2">
    <location>
        <begin position="13"/>
        <end position="84"/>
    </location>
</feature>
<dbReference type="PANTHER" id="PTHR31917:SF147">
    <property type="entry name" value="AGENET DOMAIN-CONTAINING PROTEIN"/>
    <property type="match status" value="1"/>
</dbReference>
<proteinExistence type="predicted"/>
<protein>
    <recommendedName>
        <fullName evidence="2">Agenet domain-containing protein</fullName>
    </recommendedName>
</protein>
<evidence type="ECO:0000313" key="4">
    <source>
        <dbReference type="Proteomes" id="UP001497516"/>
    </source>
</evidence>
<feature type="compositionally biased region" description="Basic and acidic residues" evidence="1">
    <location>
        <begin position="151"/>
        <end position="177"/>
    </location>
</feature>
<gene>
    <name evidence="3" type="ORF">LTRI10_LOCUS33791</name>
</gene>
<feature type="domain" description="Agenet" evidence="2">
    <location>
        <begin position="213"/>
        <end position="281"/>
    </location>
</feature>
<name>A0AAV2F5H5_9ROSI</name>
<dbReference type="CDD" id="cd20406">
    <property type="entry name" value="Tudor_Agenet_AtDUF_rpt2_4"/>
    <property type="match status" value="2"/>
</dbReference>
<feature type="region of interest" description="Disordered" evidence="1">
    <location>
        <begin position="1"/>
        <end position="30"/>
    </location>
</feature>
<dbReference type="EMBL" id="OZ034819">
    <property type="protein sequence ID" value="CAL1393197.1"/>
    <property type="molecule type" value="Genomic_DNA"/>
</dbReference>
<reference evidence="3 4" key="1">
    <citation type="submission" date="2024-04" db="EMBL/GenBank/DDBJ databases">
        <authorList>
            <person name="Fracassetti M."/>
        </authorList>
    </citation>
    <scope>NUCLEOTIDE SEQUENCE [LARGE SCALE GENOMIC DNA]</scope>
</reference>
<dbReference type="SMART" id="SM00743">
    <property type="entry name" value="Agenet"/>
    <property type="match status" value="4"/>
</dbReference>
<feature type="domain" description="Agenet" evidence="2">
    <location>
        <begin position="284"/>
        <end position="340"/>
    </location>
</feature>
<sequence length="352" mass="40812">MSKSKTSSSSWLPQFNPGDRVEISSDEPGFRGSWFAGTVIRREAKNPNRYVVEYDKLYEDESGEKLLQETVDWVELRPPPPPPEKKKVQLKFGDEVEAFHSDGWWEGAITAEHADGKFAVFFRSSKEQIVFEEKELRLRREWVEGKWEPPFEQRQREKERSQEKADSRPSKLAKRESSSVNNAKSQRTNSTKVGKGEKLSEPEAKPNPPEEVVKFTQGMQVEVTTDDEGFQGAWFAATIIEPSGEDKFLIEYKTLTNEDDTEFLREEIRTCHIRPCPPKTIIVDGFKVMDEVDAYYNECWWVGVIAKVLINCKYMVYFKDTDEKITFKQADLRPHQDWLNGKWVVPSKALKQ</sequence>
<feature type="compositionally biased region" description="Basic and acidic residues" evidence="1">
    <location>
        <begin position="194"/>
        <end position="204"/>
    </location>
</feature>
<feature type="compositionally biased region" description="Low complexity" evidence="1">
    <location>
        <begin position="1"/>
        <end position="10"/>
    </location>
</feature>
<evidence type="ECO:0000313" key="3">
    <source>
        <dbReference type="EMBL" id="CAL1393197.1"/>
    </source>
</evidence>
<feature type="compositionally biased region" description="Polar residues" evidence="1">
    <location>
        <begin position="178"/>
        <end position="192"/>
    </location>
</feature>
<dbReference type="Proteomes" id="UP001497516">
    <property type="component" value="Chromosome 6"/>
</dbReference>
<feature type="region of interest" description="Disordered" evidence="1">
    <location>
        <begin position="151"/>
        <end position="210"/>
    </location>
</feature>
<keyword evidence="4" id="KW-1185">Reference proteome</keyword>
<dbReference type="Gene3D" id="2.30.30.140">
    <property type="match status" value="1"/>
</dbReference>
<dbReference type="AlphaFoldDB" id="A0AAV2F5H5"/>
<dbReference type="CDD" id="cd20405">
    <property type="entry name" value="Tudor_Agenet_AtDUF_rpt1_3"/>
    <property type="match status" value="2"/>
</dbReference>
<evidence type="ECO:0000256" key="1">
    <source>
        <dbReference type="SAM" id="MobiDB-lite"/>
    </source>
</evidence>
<accession>A0AAV2F5H5</accession>
<organism evidence="3 4">
    <name type="scientific">Linum trigynum</name>
    <dbReference type="NCBI Taxonomy" id="586398"/>
    <lineage>
        <taxon>Eukaryota</taxon>
        <taxon>Viridiplantae</taxon>
        <taxon>Streptophyta</taxon>
        <taxon>Embryophyta</taxon>
        <taxon>Tracheophyta</taxon>
        <taxon>Spermatophyta</taxon>
        <taxon>Magnoliopsida</taxon>
        <taxon>eudicotyledons</taxon>
        <taxon>Gunneridae</taxon>
        <taxon>Pentapetalae</taxon>
        <taxon>rosids</taxon>
        <taxon>fabids</taxon>
        <taxon>Malpighiales</taxon>
        <taxon>Linaceae</taxon>
        <taxon>Linum</taxon>
    </lineage>
</organism>
<dbReference type="InterPro" id="IPR008395">
    <property type="entry name" value="Agenet-like_dom"/>
</dbReference>